<organism evidence="1 2">
    <name type="scientific">Gigaspora margarita</name>
    <dbReference type="NCBI Taxonomy" id="4874"/>
    <lineage>
        <taxon>Eukaryota</taxon>
        <taxon>Fungi</taxon>
        <taxon>Fungi incertae sedis</taxon>
        <taxon>Mucoromycota</taxon>
        <taxon>Glomeromycotina</taxon>
        <taxon>Glomeromycetes</taxon>
        <taxon>Diversisporales</taxon>
        <taxon>Gigasporaceae</taxon>
        <taxon>Gigaspora</taxon>
    </lineage>
</organism>
<accession>A0ABN7XH30</accession>
<dbReference type="Proteomes" id="UP000789901">
    <property type="component" value="Unassembled WGS sequence"/>
</dbReference>
<name>A0ABN7XH30_GIGMA</name>
<reference evidence="1 2" key="1">
    <citation type="submission" date="2021-06" db="EMBL/GenBank/DDBJ databases">
        <authorList>
            <person name="Kallberg Y."/>
            <person name="Tangrot J."/>
            <person name="Rosling A."/>
        </authorList>
    </citation>
    <scope>NUCLEOTIDE SEQUENCE [LARGE SCALE GENOMIC DNA]</scope>
    <source>
        <strain evidence="1 2">120-4 pot B 10/14</strain>
    </source>
</reference>
<evidence type="ECO:0000313" key="2">
    <source>
        <dbReference type="Proteomes" id="UP000789901"/>
    </source>
</evidence>
<feature type="non-terminal residue" evidence="1">
    <location>
        <position position="95"/>
    </location>
</feature>
<evidence type="ECO:0000313" key="1">
    <source>
        <dbReference type="EMBL" id="CAG8854524.1"/>
    </source>
</evidence>
<keyword evidence="2" id="KW-1185">Reference proteome</keyword>
<gene>
    <name evidence="1" type="ORF">GMARGA_LOCUS43345</name>
</gene>
<proteinExistence type="predicted"/>
<protein>
    <submittedName>
        <fullName evidence="1">15554_t:CDS:1</fullName>
    </submittedName>
</protein>
<dbReference type="EMBL" id="CAJVQB010139255">
    <property type="protein sequence ID" value="CAG8854524.1"/>
    <property type="molecule type" value="Genomic_DNA"/>
</dbReference>
<feature type="non-terminal residue" evidence="1">
    <location>
        <position position="1"/>
    </location>
</feature>
<sequence length="95" mass="10857">MPKEADAETLSTLIEKNQRSKMTAIQEHKVISFDYIIRHSDGKTKAPVKIRGNDPAGEFIKAIEKEAEKCQDFLAGEEIAEDYIINMNIFQSWEL</sequence>
<comment type="caution">
    <text evidence="1">The sequence shown here is derived from an EMBL/GenBank/DDBJ whole genome shotgun (WGS) entry which is preliminary data.</text>
</comment>